<evidence type="ECO:0000313" key="3">
    <source>
        <dbReference type="Proteomes" id="UP000662747"/>
    </source>
</evidence>
<organism evidence="2 3">
    <name type="scientific">Pyxidicoccus parkwayensis</name>
    <dbReference type="NCBI Taxonomy" id="2813578"/>
    <lineage>
        <taxon>Bacteria</taxon>
        <taxon>Pseudomonadati</taxon>
        <taxon>Myxococcota</taxon>
        <taxon>Myxococcia</taxon>
        <taxon>Myxococcales</taxon>
        <taxon>Cystobacterineae</taxon>
        <taxon>Myxococcaceae</taxon>
        <taxon>Pyxidicoccus</taxon>
    </lineage>
</organism>
<name>A0ABX7P1W8_9BACT</name>
<keyword evidence="1" id="KW-1133">Transmembrane helix</keyword>
<evidence type="ECO:0000256" key="1">
    <source>
        <dbReference type="SAM" id="Phobius"/>
    </source>
</evidence>
<gene>
    <name evidence="2" type="ORF">JY651_04660</name>
</gene>
<sequence length="1810" mass="195742">MSVDLADPFTGATNGLDDFTEQALKQSPAFARQIHLMRDDLVLSAAAEPPTDLMGYHLVTAVTQDTVNFQFKKLFQSGVIHRTLDIADPESGIELHANLDAPLVRFGGDASPHTVLFTLRLKNGTLTYFEGFGPKAQRKQLPFKGWEYAFRVNMNMLQHSRNATGSVVPEEVRRKLEAFSDDLFSIRRLFMDFQSANLADYAPELSKLPLEGGGNASRGVLLQFTQALALYFKSFKNTDNPYILGYSIERKNAAEGPPALFAPSGTTFSCFQDGEQPGLSSLNFLLMTRGQPFPPDPRAGVFPRNWVTSGEYDGRMVIAADQFRKQYVEAELLPRVREALRPVSPSGLPDWSEVNPNVISSLLGQTPGSLAGPAWLTRAILNNLNDDPDPANHGHGVNLVPGAPAGARVFMRRYRSNFCALWQANGPDIVFHGYGAIDDRQEFFHYPFNAETFICKTRTAIFFSFTVRLLAGTDGRLTLQVEFADSKPVKEHNLSKLAEVANFLMGPIVGDLNQQLEQMTQYGLDLQKSLVQGMQASLRATLGEVETRVVLPAGDVFFYKGLTRDSAGNALLDISYKTEHLEGTRHPHPVLQSVTDTASAPARLRSSVSTELMKNYASASVVSAGERFEVAQDARGEPLLFSLSEDRRLFVTRRDAAGPTGWRRDDLSSALGAGMEATAFAVSQDRDGTLTLALAMCPAGKPEDARLYVSPRLSNDDAVTDWSRVGTRWHHRHQTEGPLRITRILMGTGDDGDGAPLALVAVVTRWKEAKHFQFNADAEDTSWSWKPYELPENASELQDLAVGRMQGDRGVYALYMSGRNQTLEFTSMPDPEYGKRARYVFKLPCRASCIAVVPGPDGALSDDLYMGGEGVFLYAGSRSEVSAVASAGDMGTVERLLVRSDADTVAVWTVDASGGLRYTSATRGGREPSWSTPLQLGRGARQLAALRNQARLTNALFVVTSAGTLEYRYQDPRTQRWESSEVPLPDSGRLLEFPCYTSQITLTDEAGTPTALSKVRLSASEWAQVTVNGATHVLDPDREVEVETDTEGRLTLINRVSGLASPTFLVRSEGLEDALRVDPARRVLDTLGRIQTGEDLLRFKSRDGRPLGGGATPKQRDTAAKAVKELVGLAGTLPSGGPNGPGPMLRAASHPTGALRSAAPVAHTWGVVLDGADAGFFHGEQAVATYGRGSTPVGPGMSSALAMDLSTQPMFAAAPVWFPDAGSLLESLQHSARKVRDFLIQVVDGAVRFVVTLGEKVFQVVLHAAEQVYSLVHWVLQETLGVDLNDLVDYFGFLFSWQDIVVTHDVLVNLINQAITKGTQAMGQVAGAIDGFFEDLKKRVRALKPLTSAGDAVRKPGLQAARSAQESLHRDEEAKVEAFSRSPVGNFAGYHLQQALKSGAAGGVSKLPENDPLRATLNDLVEVWETIRGNVEKLGTTLSDGLLKGTLSFNDLITQLSSDVVVGLLDVFKTILVKLIGFGERLVTGAQALINKKVDLPVISALYREYVGSDMSVLDAVCLLLSMPLTTVYKLLKGEAPFPFVDVAPAPRVAGIPGALMAAEAVDPSELSKHPRYEGASKKPRTFGFDTMVGAGIWTALSGAGLVVGAAGYGLLKVLSLFQVTSNAIVKPLYNGIERLKTFLAPLAPLVAPFMVVLKLVVFIGKVIWLTVQAVKSFQPIAGTIRYARWAVSGLAVLAEFISAVDPAEKAGPIVRMIGATLDVLLALPYAIIRIVDHAGGEDKWLIGLDVVEGVGAVVDWVSTLCSGASKLIDEGVTKTVLFAASTGLTVFTTGMTGVTTAVPFFLDLVVEPL</sequence>
<reference evidence="2 3" key="1">
    <citation type="submission" date="2021-02" db="EMBL/GenBank/DDBJ databases">
        <title>De Novo genome assembly of isolated myxobacteria.</title>
        <authorList>
            <person name="Stevens D.C."/>
        </authorList>
    </citation>
    <scope>NUCLEOTIDE SEQUENCE [LARGE SCALE GENOMIC DNA]</scope>
    <source>
        <strain evidence="3">SCPEA02</strain>
    </source>
</reference>
<proteinExistence type="predicted"/>
<feature type="transmembrane region" description="Helical" evidence="1">
    <location>
        <begin position="1646"/>
        <end position="1671"/>
    </location>
</feature>
<dbReference type="Proteomes" id="UP000662747">
    <property type="component" value="Chromosome"/>
</dbReference>
<dbReference type="EMBL" id="CP071090">
    <property type="protein sequence ID" value="QSQ24262.1"/>
    <property type="molecule type" value="Genomic_DNA"/>
</dbReference>
<feature type="transmembrane region" description="Helical" evidence="1">
    <location>
        <begin position="1777"/>
        <end position="1803"/>
    </location>
</feature>
<keyword evidence="1" id="KW-0472">Membrane</keyword>
<keyword evidence="1" id="KW-0812">Transmembrane</keyword>
<keyword evidence="3" id="KW-1185">Reference proteome</keyword>
<evidence type="ECO:0000313" key="2">
    <source>
        <dbReference type="EMBL" id="QSQ24262.1"/>
    </source>
</evidence>
<protein>
    <submittedName>
        <fullName evidence="2">Uncharacterized protein</fullName>
    </submittedName>
</protein>
<dbReference type="RefSeq" id="WP_206725828.1">
    <property type="nucleotide sequence ID" value="NZ_CP071090.1"/>
</dbReference>
<accession>A0ABX7P1W8</accession>
<feature type="transmembrane region" description="Helical" evidence="1">
    <location>
        <begin position="1588"/>
        <end position="1612"/>
    </location>
</feature>
<feature type="transmembrane region" description="Helical" evidence="1">
    <location>
        <begin position="1713"/>
        <end position="1732"/>
    </location>
</feature>